<feature type="region of interest" description="Disordered" evidence="1">
    <location>
        <begin position="49"/>
        <end position="83"/>
    </location>
</feature>
<evidence type="ECO:0000313" key="3">
    <source>
        <dbReference type="Proteomes" id="UP000789901"/>
    </source>
</evidence>
<name>A0ABN7VZN7_GIGMA</name>
<reference evidence="2 3" key="1">
    <citation type="submission" date="2021-06" db="EMBL/GenBank/DDBJ databases">
        <authorList>
            <person name="Kallberg Y."/>
            <person name="Tangrot J."/>
            <person name="Rosling A."/>
        </authorList>
    </citation>
    <scope>NUCLEOTIDE SEQUENCE [LARGE SCALE GENOMIC DNA]</scope>
    <source>
        <strain evidence="2 3">120-4 pot B 10/14</strain>
    </source>
</reference>
<gene>
    <name evidence="2" type="ORF">GMARGA_LOCUS24824</name>
</gene>
<organism evidence="2 3">
    <name type="scientific">Gigaspora margarita</name>
    <dbReference type="NCBI Taxonomy" id="4874"/>
    <lineage>
        <taxon>Eukaryota</taxon>
        <taxon>Fungi</taxon>
        <taxon>Fungi incertae sedis</taxon>
        <taxon>Mucoromycota</taxon>
        <taxon>Glomeromycotina</taxon>
        <taxon>Glomeromycetes</taxon>
        <taxon>Diversisporales</taxon>
        <taxon>Gigasporaceae</taxon>
        <taxon>Gigaspora</taxon>
    </lineage>
</organism>
<dbReference type="EMBL" id="CAJVQB010026691">
    <property type="protein sequence ID" value="CAG8809107.1"/>
    <property type="molecule type" value="Genomic_DNA"/>
</dbReference>
<feature type="compositionally biased region" description="Polar residues" evidence="1">
    <location>
        <begin position="73"/>
        <end position="83"/>
    </location>
</feature>
<sequence length="98" mass="11170">TEIDQKNKPIQQIALVKIGSKIMEFRNMDKKTQKIADQISYARNIAESKDKKHHIDNQGTETAILQTKDKESASNTNTSNKPQTKIELFNNIELEVTV</sequence>
<protein>
    <submittedName>
        <fullName evidence="2">23896_t:CDS:1</fullName>
    </submittedName>
</protein>
<accession>A0ABN7VZN7</accession>
<keyword evidence="3" id="KW-1185">Reference proteome</keyword>
<dbReference type="Proteomes" id="UP000789901">
    <property type="component" value="Unassembled WGS sequence"/>
</dbReference>
<evidence type="ECO:0000313" key="2">
    <source>
        <dbReference type="EMBL" id="CAG8809107.1"/>
    </source>
</evidence>
<comment type="caution">
    <text evidence="2">The sequence shown here is derived from an EMBL/GenBank/DDBJ whole genome shotgun (WGS) entry which is preliminary data.</text>
</comment>
<proteinExistence type="predicted"/>
<feature type="non-terminal residue" evidence="2">
    <location>
        <position position="1"/>
    </location>
</feature>
<evidence type="ECO:0000256" key="1">
    <source>
        <dbReference type="SAM" id="MobiDB-lite"/>
    </source>
</evidence>